<sequence>MTQATFFDGDKKRNFQSDDIDMMAKALCGDIIWTVTPATTTRAATAAALTRSVVVRLTDSLGNVHRWFNKAIATGVSIADTSTAGTASIASTTLTLVNGEATVVVSGTAAAWLAAETNTLTVTAATVLGVTVAAKTSVETITA</sequence>
<keyword evidence="2" id="KW-1185">Reference proteome</keyword>
<proteinExistence type="predicted"/>
<organism evidence="1 2">
    <name type="scientific">Sporomusa silvacetica DSM 10669</name>
    <dbReference type="NCBI Taxonomy" id="1123289"/>
    <lineage>
        <taxon>Bacteria</taxon>
        <taxon>Bacillati</taxon>
        <taxon>Bacillota</taxon>
        <taxon>Negativicutes</taxon>
        <taxon>Selenomonadales</taxon>
        <taxon>Sporomusaceae</taxon>
        <taxon>Sporomusa</taxon>
    </lineage>
</organism>
<dbReference type="Proteomes" id="UP000216752">
    <property type="component" value="Chromosome"/>
</dbReference>
<evidence type="ECO:0000313" key="1">
    <source>
        <dbReference type="EMBL" id="XFO65407.1"/>
    </source>
</evidence>
<dbReference type="RefSeq" id="WP_094603460.1">
    <property type="nucleotide sequence ID" value="NZ_CP155573.1"/>
</dbReference>
<protein>
    <submittedName>
        <fullName evidence="1">Uncharacterized protein</fullName>
    </submittedName>
</protein>
<name>A0ABZ3IIA8_9FIRM</name>
<accession>A0ABZ3IIA8</accession>
<gene>
    <name evidence="1" type="ORF">SPSIL_015170</name>
</gene>
<evidence type="ECO:0000313" key="2">
    <source>
        <dbReference type="Proteomes" id="UP000216752"/>
    </source>
</evidence>
<dbReference type="EMBL" id="CP155573">
    <property type="protein sequence ID" value="XFO65407.1"/>
    <property type="molecule type" value="Genomic_DNA"/>
</dbReference>
<reference evidence="1" key="1">
    <citation type="submission" date="2024-05" db="EMBL/GenBank/DDBJ databases">
        <title>Isolation and characterization of Sporomusa carbonis sp. nov., a carboxydotrophic hydrogenogen in the genus of Sporomusa isolated from a charcoal burning pile.</title>
        <authorList>
            <person name="Boeer T."/>
            <person name="Rosenbaum F."/>
            <person name="Eysell L."/>
            <person name="Mueller V."/>
            <person name="Daniel R."/>
            <person name="Poehlein A."/>
        </authorList>
    </citation>
    <scope>NUCLEOTIDE SEQUENCE [LARGE SCALE GENOMIC DNA]</scope>
    <source>
        <strain evidence="1">DSM 10669</strain>
    </source>
</reference>